<reference evidence="2" key="1">
    <citation type="submission" date="2022-09" db="EMBL/GenBank/DDBJ databases">
        <title>Bacterial diversity in gut of crayfish and pufferfish.</title>
        <authorList>
            <person name="Huang Y."/>
        </authorList>
    </citation>
    <scope>NUCLEOTIDE SEQUENCE</scope>
    <source>
        <strain evidence="2">PR12</strain>
    </source>
</reference>
<dbReference type="InterPro" id="IPR026442">
    <property type="entry name" value="IPTL_CTERM"/>
</dbReference>
<evidence type="ECO:0000313" key="3">
    <source>
        <dbReference type="Proteomes" id="UP001058290"/>
    </source>
</evidence>
<feature type="domain" description="IPTL-CTERM protein sorting" evidence="1">
    <location>
        <begin position="39"/>
        <end position="66"/>
    </location>
</feature>
<protein>
    <submittedName>
        <fullName evidence="2">IPTL-CTERM sorting domain-containing protein</fullName>
    </submittedName>
</protein>
<organism evidence="2 3">
    <name type="scientific">Comamonas squillarum</name>
    <dbReference type="NCBI Taxonomy" id="2977320"/>
    <lineage>
        <taxon>Bacteria</taxon>
        <taxon>Pseudomonadati</taxon>
        <taxon>Pseudomonadota</taxon>
        <taxon>Betaproteobacteria</taxon>
        <taxon>Burkholderiales</taxon>
        <taxon>Comamonadaceae</taxon>
        <taxon>Comamonas</taxon>
    </lineage>
</organism>
<evidence type="ECO:0000259" key="1">
    <source>
        <dbReference type="Pfam" id="PF18203"/>
    </source>
</evidence>
<proteinExistence type="predicted"/>
<dbReference type="NCBIfam" id="TIGR04174">
    <property type="entry name" value="IPTL_CTERM"/>
    <property type="match status" value="1"/>
</dbReference>
<gene>
    <name evidence="2" type="ORF">N4T19_10570</name>
</gene>
<accession>A0ABY6A4I1</accession>
<dbReference type="Proteomes" id="UP001058290">
    <property type="component" value="Chromosome"/>
</dbReference>
<keyword evidence="3" id="KW-1185">Reference proteome</keyword>
<dbReference type="EMBL" id="CP104377">
    <property type="protein sequence ID" value="UXC20514.1"/>
    <property type="molecule type" value="Genomic_DNA"/>
</dbReference>
<sequence length="69" mass="7274">MTATLAIAAASNVNDYTIGVTPAQVVIKNDDEAVVTPPQAVPTLGEWPLVMLASVVAMLGATRVRRREI</sequence>
<name>A0ABY6A4I1_9BURK</name>
<dbReference type="Pfam" id="PF18203">
    <property type="entry name" value="IPTL-CTERM"/>
    <property type="match status" value="1"/>
</dbReference>
<dbReference type="RefSeq" id="WP_260720176.1">
    <property type="nucleotide sequence ID" value="NZ_CP104377.1"/>
</dbReference>
<evidence type="ECO:0000313" key="2">
    <source>
        <dbReference type="EMBL" id="UXC20514.1"/>
    </source>
</evidence>